<comment type="subcellular location">
    <subcellularLocation>
        <location evidence="1">Cell membrane</location>
        <topology evidence="1">Multi-pass membrane protein</topology>
    </subcellularLocation>
</comment>
<protein>
    <recommendedName>
        <fullName evidence="15">Parathyroid hormone/parathyroid hormone-related peptide receptor</fullName>
    </recommendedName>
</protein>
<dbReference type="SMART" id="SM00008">
    <property type="entry name" value="HormR"/>
    <property type="match status" value="1"/>
</dbReference>
<evidence type="ECO:0000313" key="13">
    <source>
        <dbReference type="EMBL" id="KAL3276300.1"/>
    </source>
</evidence>
<dbReference type="PRINTS" id="PR00249">
    <property type="entry name" value="GPCRSECRETIN"/>
</dbReference>
<keyword evidence="5 10" id="KW-1133">Transmembrane helix</keyword>
<dbReference type="InterPro" id="IPR017981">
    <property type="entry name" value="GPCR_2-like_7TM"/>
</dbReference>
<dbReference type="PANTHER" id="PTHR45620:SF1">
    <property type="entry name" value="G-PROTEIN COUPLED RECEPTORS FAMILY 2 PROFILE 2 DOMAIN-CONTAINING PROTEIN"/>
    <property type="match status" value="1"/>
</dbReference>
<dbReference type="InterPro" id="IPR050332">
    <property type="entry name" value="GPCR_2"/>
</dbReference>
<dbReference type="AlphaFoldDB" id="A0ABD2NBX1"/>
<evidence type="ECO:0000256" key="1">
    <source>
        <dbReference type="ARBA" id="ARBA00004651"/>
    </source>
</evidence>
<feature type="transmembrane region" description="Helical" evidence="10">
    <location>
        <begin position="246"/>
        <end position="271"/>
    </location>
</feature>
<accession>A0ABD2NBX1</accession>
<dbReference type="PROSITE" id="PS50261">
    <property type="entry name" value="G_PROTEIN_RECEP_F2_4"/>
    <property type="match status" value="1"/>
</dbReference>
<dbReference type="InterPro" id="IPR001879">
    <property type="entry name" value="GPCR_2_extracellular_dom"/>
</dbReference>
<evidence type="ECO:0000256" key="7">
    <source>
        <dbReference type="ARBA" id="ARBA00023136"/>
    </source>
</evidence>
<dbReference type="PROSITE" id="PS50227">
    <property type="entry name" value="G_PROTEIN_RECEP_F2_3"/>
    <property type="match status" value="1"/>
</dbReference>
<feature type="transmembrane region" description="Helical" evidence="10">
    <location>
        <begin position="205"/>
        <end position="226"/>
    </location>
</feature>
<dbReference type="PANTHER" id="PTHR45620">
    <property type="entry name" value="PDF RECEPTOR-LIKE PROTEIN-RELATED"/>
    <property type="match status" value="1"/>
</dbReference>
<evidence type="ECO:0000313" key="14">
    <source>
        <dbReference type="Proteomes" id="UP001516400"/>
    </source>
</evidence>
<keyword evidence="6" id="KW-0297">G-protein coupled receptor</keyword>
<keyword evidence="8" id="KW-0675">Receptor</keyword>
<comment type="similarity">
    <text evidence="2">Belongs to the G-protein coupled receptor 2 family.</text>
</comment>
<evidence type="ECO:0000256" key="6">
    <source>
        <dbReference type="ARBA" id="ARBA00023040"/>
    </source>
</evidence>
<dbReference type="InterPro" id="IPR036445">
    <property type="entry name" value="GPCR_2_extracell_dom_sf"/>
</dbReference>
<dbReference type="GO" id="GO:0004930">
    <property type="term" value="F:G protein-coupled receptor activity"/>
    <property type="evidence" value="ECO:0007669"/>
    <property type="project" value="UniProtKB-KW"/>
</dbReference>
<evidence type="ECO:0000256" key="8">
    <source>
        <dbReference type="ARBA" id="ARBA00023170"/>
    </source>
</evidence>
<feature type="transmembrane region" description="Helical" evidence="10">
    <location>
        <begin position="130"/>
        <end position="149"/>
    </location>
</feature>
<feature type="domain" description="G-protein coupled receptors family 2 profile 1" evidence="11">
    <location>
        <begin position="19"/>
        <end position="106"/>
    </location>
</feature>
<evidence type="ECO:0000256" key="4">
    <source>
        <dbReference type="ARBA" id="ARBA00022692"/>
    </source>
</evidence>
<dbReference type="SUPFAM" id="SSF111418">
    <property type="entry name" value="Hormone receptor domain"/>
    <property type="match status" value="1"/>
</dbReference>
<evidence type="ECO:0000259" key="11">
    <source>
        <dbReference type="PROSITE" id="PS50227"/>
    </source>
</evidence>
<gene>
    <name evidence="13" type="ORF">HHI36_024198</name>
</gene>
<evidence type="ECO:0000256" key="2">
    <source>
        <dbReference type="ARBA" id="ARBA00005314"/>
    </source>
</evidence>
<keyword evidence="4 10" id="KW-0812">Transmembrane</keyword>
<proteinExistence type="inferred from homology"/>
<keyword evidence="3" id="KW-1003">Cell membrane</keyword>
<organism evidence="13 14">
    <name type="scientific">Cryptolaemus montrouzieri</name>
    <dbReference type="NCBI Taxonomy" id="559131"/>
    <lineage>
        <taxon>Eukaryota</taxon>
        <taxon>Metazoa</taxon>
        <taxon>Ecdysozoa</taxon>
        <taxon>Arthropoda</taxon>
        <taxon>Hexapoda</taxon>
        <taxon>Insecta</taxon>
        <taxon>Pterygota</taxon>
        <taxon>Neoptera</taxon>
        <taxon>Endopterygota</taxon>
        <taxon>Coleoptera</taxon>
        <taxon>Polyphaga</taxon>
        <taxon>Cucujiformia</taxon>
        <taxon>Coccinelloidea</taxon>
        <taxon>Coccinellidae</taxon>
        <taxon>Scymninae</taxon>
        <taxon>Scymnini</taxon>
        <taxon>Cryptolaemus</taxon>
    </lineage>
</organism>
<dbReference type="Gene3D" id="4.10.1240.10">
    <property type="entry name" value="GPCR, family 2, extracellular hormone receptor domain"/>
    <property type="match status" value="1"/>
</dbReference>
<evidence type="ECO:0000256" key="9">
    <source>
        <dbReference type="ARBA" id="ARBA00023224"/>
    </source>
</evidence>
<dbReference type="Pfam" id="PF00002">
    <property type="entry name" value="7tm_2"/>
    <property type="match status" value="1"/>
</dbReference>
<dbReference type="Gene3D" id="1.20.1070.10">
    <property type="entry name" value="Rhodopsin 7-helix transmembrane proteins"/>
    <property type="match status" value="1"/>
</dbReference>
<keyword evidence="7 10" id="KW-0472">Membrane</keyword>
<keyword evidence="14" id="KW-1185">Reference proteome</keyword>
<evidence type="ECO:0000256" key="5">
    <source>
        <dbReference type="ARBA" id="ARBA00022989"/>
    </source>
</evidence>
<evidence type="ECO:0000256" key="10">
    <source>
        <dbReference type="SAM" id="Phobius"/>
    </source>
</evidence>
<dbReference type="Pfam" id="PF02793">
    <property type="entry name" value="HRM"/>
    <property type="match status" value="1"/>
</dbReference>
<comment type="caution">
    <text evidence="13">The sequence shown here is derived from an EMBL/GenBank/DDBJ whole genome shotgun (WGS) entry which is preliminary data.</text>
</comment>
<dbReference type="EMBL" id="JABFTP020000091">
    <property type="protein sequence ID" value="KAL3276300.1"/>
    <property type="molecule type" value="Genomic_DNA"/>
</dbReference>
<reference evidence="13 14" key="1">
    <citation type="journal article" date="2021" name="BMC Biol.">
        <title>Horizontally acquired antibacterial genes associated with adaptive radiation of ladybird beetles.</title>
        <authorList>
            <person name="Li H.S."/>
            <person name="Tang X.F."/>
            <person name="Huang Y.H."/>
            <person name="Xu Z.Y."/>
            <person name="Chen M.L."/>
            <person name="Du X.Y."/>
            <person name="Qiu B.Y."/>
            <person name="Chen P.T."/>
            <person name="Zhang W."/>
            <person name="Slipinski A."/>
            <person name="Escalona H.E."/>
            <person name="Waterhouse R.M."/>
            <person name="Zwick A."/>
            <person name="Pang H."/>
        </authorList>
    </citation>
    <scope>NUCLEOTIDE SEQUENCE [LARGE SCALE GENOMIC DNA]</scope>
    <source>
        <strain evidence="13">SYSU2018</strain>
    </source>
</reference>
<evidence type="ECO:0000259" key="12">
    <source>
        <dbReference type="PROSITE" id="PS50261"/>
    </source>
</evidence>
<feature type="transmembrane region" description="Helical" evidence="10">
    <location>
        <begin position="326"/>
        <end position="346"/>
    </location>
</feature>
<feature type="domain" description="G-protein coupled receptors family 2 profile 2" evidence="12">
    <location>
        <begin position="124"/>
        <end position="347"/>
    </location>
</feature>
<evidence type="ECO:0008006" key="15">
    <source>
        <dbReference type="Google" id="ProtNLM"/>
    </source>
</evidence>
<feature type="transmembrane region" description="Helical" evidence="10">
    <location>
        <begin position="292"/>
        <end position="314"/>
    </location>
</feature>
<dbReference type="Proteomes" id="UP001516400">
    <property type="component" value="Unassembled WGS sequence"/>
</dbReference>
<name>A0ABD2NBX1_9CUCU</name>
<dbReference type="InterPro" id="IPR000832">
    <property type="entry name" value="GPCR_2_secretin-like"/>
</dbReference>
<keyword evidence="9" id="KW-0807">Transducer</keyword>
<evidence type="ECO:0000256" key="3">
    <source>
        <dbReference type="ARBA" id="ARBA00022475"/>
    </source>
</evidence>
<sequence length="404" mass="46723">MGSSFRNQTYYLLVELEKNCLGNMSVRTDNDSDNSELFCPTVFDGIMCWKRVKAGKTVHQSCSSNNFLVSSYEGLATLVCEKTGKWFTKYKNLEATANYTQCGTFYARDPSYEEEIYTKWLPILRKCTHFGYAISIISLLLALLIFIYLKRLHCARNYLHMHLFVSSILRCSMSILKDLSFVKGTTLFTETSYENGEPTFRKEAFWCKAICYCRLGIATLICYPWIVLRIVNGSIYCWTTKDKTSLLIEIPTGVIVVINFILFILIVRILCLKLNSMFLQQRRVKYRKLVKATLILLPLFGVPYTISVILSFYVTEDKTLEIVWLFFDQSFTAFQGFLAALAYCLLNSDVQSEIKRRYRSIRENKELRRSRTISHTLQSVLPSGDDLTEIQQCTIENGKLETEF</sequence>
<dbReference type="SUPFAM" id="SSF81321">
    <property type="entry name" value="Family A G protein-coupled receptor-like"/>
    <property type="match status" value="1"/>
</dbReference>
<dbReference type="GO" id="GO:0005886">
    <property type="term" value="C:plasma membrane"/>
    <property type="evidence" value="ECO:0007669"/>
    <property type="project" value="UniProtKB-SubCell"/>
</dbReference>